<feature type="coiled-coil region" evidence="1">
    <location>
        <begin position="888"/>
        <end position="940"/>
    </location>
</feature>
<sequence>MRLTSAIPKAELQREIEQPSAPPDYRIIVRKVGSFLETSLPADLLSGTILEKIDVLESKLVNSRAKLEKLQKHLASAEESRDMNIDLMEQMSKQMREMGGLLEDRQVQVDSLQKANEELMEELDALSSDRAEKSENEICRTAMLEGCLVQNDLNNQRRLLDELRTKNEESQILQTQVGQLQDALRELSITNDSVENGRREMETKVSEFQVIFDELRGSEGVWQVQLTGLKEEVKRLTQENEMYVKDREADDAEFTTLKDDLNVKINEVENLRLTITDLENDVQNLTTELVNLREENNVFSVRQTLATTSSAIEPTIPQPVDTRELFSGEHAELKRTTSGLLRKENEMLRECVSETDQLHDELAEEVHVMMVLNRDLENAVDALKGEVWALNGKLKACLVEREELLAKWETAGETEMALHDLQKAFNEVVSKKTRDIGTDPLENPDASKEEVQKYRELLANVSEELQTLRGRDMQTVKDVVKEFEKAFMAMQKSAEPLLANSQSLAAKLTTKQADNDALFRANAELAHTNVGLQNQLEELQEKLDEALEANDRFIMDGQQQTEEKVAHLSNVIRSLEDRLELTENLNRELEDKCYEAEQMLSSNKQFEELLEVQKQQMRSSGWNEWDNEASDSEGNRGKHGCSKFEECLEKDTIIEEVKGDIEEKKTQTCVDCADKMDEIKKLVMKVAEQEDELNSVKESFEKQLESELAGFAEQLQCTASAVMEEVAKVQEPMKVEGGSDWDDWHSDASAEEEATPSPQRPAQAKCQMCPRKDEDIVELKTAIEEKEQEVSFLKCRKCPDCYSKEDELNDFAFKLIEKDEDMSMLKEKFEAERANLLDQLKQSEALLVTKTAVEAESAAGWDDWNADITEPEAANPKKASIQESCEGCTEKEGVLENLRSEIADVTEKMRLACFSKDDQLTALQLRLTEMDEERNALKESYEKRLAVERVNVGEQLRQANEAAKLQAALELKNDTEENTGWDNWSADGAEAEDCGSPPAQQSCQSCLMKDADLEELQTQKSALGEELTMDRVRHKKQVEDFERQLNEKNQEIRNLSDNFRMRLKADQFKFAEELQQAVEAAKGEERNKKDAGGRKKEGSDWGDWDFDSEETTIAQQKEVPAAHKCQCYALKDADICDLRAALSKKSEDMEAMKKEFDKRLQMEKTKFAEQLKQATSVVATTSKDRTENNDEKLFEMTRQRNEAMKKVAELQKRLRSSQQKRISSVASIASSSASSQQRLNDPHELSLSSFENSTALKPVITRSIQSAYLALVCPDVSLGSDDPLRRRMKK</sequence>
<feature type="compositionally biased region" description="Basic and acidic residues" evidence="2">
    <location>
        <begin position="1081"/>
        <end position="1099"/>
    </location>
</feature>
<evidence type="ECO:0000256" key="2">
    <source>
        <dbReference type="SAM" id="MobiDB-lite"/>
    </source>
</evidence>
<evidence type="ECO:0000313" key="3">
    <source>
        <dbReference type="EMBL" id="TMS35250.1"/>
    </source>
</evidence>
<keyword evidence="1" id="KW-0175">Coiled coil</keyword>
<evidence type="ECO:0000313" key="4">
    <source>
        <dbReference type="Proteomes" id="UP000298663"/>
    </source>
</evidence>
<keyword evidence="4" id="KW-1185">Reference proteome</keyword>
<feature type="coiled-coil region" evidence="1">
    <location>
        <begin position="522"/>
        <end position="616"/>
    </location>
</feature>
<reference evidence="3 4" key="1">
    <citation type="journal article" date="2015" name="Genome Biol.">
        <title>Comparative genomics of Steinernema reveals deeply conserved gene regulatory networks.</title>
        <authorList>
            <person name="Dillman A.R."/>
            <person name="Macchietto M."/>
            <person name="Porter C.F."/>
            <person name="Rogers A."/>
            <person name="Williams B."/>
            <person name="Antoshechkin I."/>
            <person name="Lee M.M."/>
            <person name="Goodwin Z."/>
            <person name="Lu X."/>
            <person name="Lewis E.E."/>
            <person name="Goodrich-Blair H."/>
            <person name="Stock S.P."/>
            <person name="Adams B.J."/>
            <person name="Sternberg P.W."/>
            <person name="Mortazavi A."/>
        </authorList>
    </citation>
    <scope>NUCLEOTIDE SEQUENCE [LARGE SCALE GENOMIC DNA]</scope>
    <source>
        <strain evidence="3 4">ALL</strain>
    </source>
</reference>
<feature type="region of interest" description="Disordered" evidence="2">
    <location>
        <begin position="736"/>
        <end position="765"/>
    </location>
</feature>
<evidence type="ECO:0000256" key="1">
    <source>
        <dbReference type="SAM" id="Coils"/>
    </source>
</evidence>
<feature type="compositionally biased region" description="Low complexity" evidence="2">
    <location>
        <begin position="1222"/>
        <end position="1235"/>
    </location>
</feature>
<dbReference type="OrthoDB" id="5848316at2759"/>
<feature type="region of interest" description="Disordered" evidence="2">
    <location>
        <begin position="1081"/>
        <end position="1103"/>
    </location>
</feature>
<feature type="region of interest" description="Disordered" evidence="2">
    <location>
        <begin position="1214"/>
        <end position="1240"/>
    </location>
</feature>
<gene>
    <name evidence="3" type="ORF">L596_002694</name>
</gene>
<dbReference type="Proteomes" id="UP000298663">
    <property type="component" value="Unassembled WGS sequence"/>
</dbReference>
<dbReference type="PANTHER" id="PTHR23159">
    <property type="entry name" value="CENTROSOMAL PROTEIN 2"/>
    <property type="match status" value="1"/>
</dbReference>
<accession>A0A4U8UPZ3</accession>
<feature type="coiled-coil region" evidence="1">
    <location>
        <begin position="53"/>
        <end position="173"/>
    </location>
</feature>
<feature type="coiled-coil region" evidence="1">
    <location>
        <begin position="226"/>
        <end position="302"/>
    </location>
</feature>
<name>A0A4U8UPZ3_STECR</name>
<protein>
    <submittedName>
        <fullName evidence="3">Uncharacterized protein</fullName>
    </submittedName>
</protein>
<organism evidence="3 4">
    <name type="scientific">Steinernema carpocapsae</name>
    <name type="common">Entomopathogenic nematode</name>
    <dbReference type="NCBI Taxonomy" id="34508"/>
    <lineage>
        <taxon>Eukaryota</taxon>
        <taxon>Metazoa</taxon>
        <taxon>Ecdysozoa</taxon>
        <taxon>Nematoda</taxon>
        <taxon>Chromadorea</taxon>
        <taxon>Rhabditida</taxon>
        <taxon>Tylenchina</taxon>
        <taxon>Panagrolaimomorpha</taxon>
        <taxon>Strongyloidoidea</taxon>
        <taxon>Steinernematidae</taxon>
        <taxon>Steinernema</taxon>
    </lineage>
</organism>
<reference evidence="3 4" key="2">
    <citation type="journal article" date="2019" name="G3 (Bethesda)">
        <title>Hybrid Assembly of the Genome of the Entomopathogenic Nematode Steinernema carpocapsae Identifies the X-Chromosome.</title>
        <authorList>
            <person name="Serra L."/>
            <person name="Macchietto M."/>
            <person name="Macias-Munoz A."/>
            <person name="McGill C.J."/>
            <person name="Rodriguez I.M."/>
            <person name="Rodriguez B."/>
            <person name="Murad R."/>
            <person name="Mortazavi A."/>
        </authorList>
    </citation>
    <scope>NUCLEOTIDE SEQUENCE [LARGE SCALE GENOMIC DNA]</scope>
    <source>
        <strain evidence="3 4">ALL</strain>
    </source>
</reference>
<proteinExistence type="predicted"/>
<dbReference type="EMBL" id="AZBU02000001">
    <property type="protein sequence ID" value="TMS35250.1"/>
    <property type="molecule type" value="Genomic_DNA"/>
</dbReference>
<feature type="region of interest" description="Disordered" evidence="2">
    <location>
        <begin position="977"/>
        <end position="1001"/>
    </location>
</feature>
<comment type="caution">
    <text evidence="3">The sequence shown here is derived from an EMBL/GenBank/DDBJ whole genome shotgun (WGS) entry which is preliminary data.</text>
</comment>
<feature type="coiled-coil region" evidence="1">
    <location>
        <begin position="672"/>
        <end position="706"/>
    </location>
</feature>
<dbReference type="PANTHER" id="PTHR23159:SF31">
    <property type="entry name" value="CENTROSOME-ASSOCIATED PROTEIN CEP250 ISOFORM X1"/>
    <property type="match status" value="1"/>
</dbReference>